<organism evidence="2">
    <name type="scientific">Tanacetum cinerariifolium</name>
    <name type="common">Dalmatian daisy</name>
    <name type="synonym">Chrysanthemum cinerariifolium</name>
    <dbReference type="NCBI Taxonomy" id="118510"/>
    <lineage>
        <taxon>Eukaryota</taxon>
        <taxon>Viridiplantae</taxon>
        <taxon>Streptophyta</taxon>
        <taxon>Embryophyta</taxon>
        <taxon>Tracheophyta</taxon>
        <taxon>Spermatophyta</taxon>
        <taxon>Magnoliopsida</taxon>
        <taxon>eudicotyledons</taxon>
        <taxon>Gunneridae</taxon>
        <taxon>Pentapetalae</taxon>
        <taxon>asterids</taxon>
        <taxon>campanulids</taxon>
        <taxon>Asterales</taxon>
        <taxon>Asteraceae</taxon>
        <taxon>Asteroideae</taxon>
        <taxon>Anthemideae</taxon>
        <taxon>Anthemidinae</taxon>
        <taxon>Tanacetum</taxon>
    </lineage>
</organism>
<reference evidence="2" key="1">
    <citation type="journal article" date="2019" name="Sci. Rep.">
        <title>Draft genome of Tanacetum cinerariifolium, the natural source of mosquito coil.</title>
        <authorList>
            <person name="Yamashiro T."/>
            <person name="Shiraishi A."/>
            <person name="Satake H."/>
            <person name="Nakayama K."/>
        </authorList>
    </citation>
    <scope>NUCLEOTIDE SEQUENCE</scope>
</reference>
<feature type="region of interest" description="Disordered" evidence="1">
    <location>
        <begin position="382"/>
        <end position="426"/>
    </location>
</feature>
<comment type="caution">
    <text evidence="2">The sequence shown here is derived from an EMBL/GenBank/DDBJ whole genome shotgun (WGS) entry which is preliminary data.</text>
</comment>
<name>A0A699HAP7_TANCI</name>
<evidence type="ECO:0000256" key="1">
    <source>
        <dbReference type="SAM" id="MobiDB-lite"/>
    </source>
</evidence>
<proteinExistence type="predicted"/>
<protein>
    <submittedName>
        <fullName evidence="2">Uncharacterized protein</fullName>
    </submittedName>
</protein>
<evidence type="ECO:0000313" key="2">
    <source>
        <dbReference type="EMBL" id="GEX74028.1"/>
    </source>
</evidence>
<dbReference type="EMBL" id="BKCJ010127027">
    <property type="protein sequence ID" value="GEX74028.1"/>
    <property type="molecule type" value="Genomic_DNA"/>
</dbReference>
<dbReference type="AlphaFoldDB" id="A0A699HAP7"/>
<feature type="compositionally biased region" description="Basic and acidic residues" evidence="1">
    <location>
        <begin position="395"/>
        <end position="405"/>
    </location>
</feature>
<accession>A0A699HAP7</accession>
<sequence length="631" mass="70691">MYHVTCTRPDVAFAQNVTSQFQQNPDWICVHSNGGAVDWESAKQSIFATSSAKAEYIAAFDAFKEAIWVRKFIYGLGVVPIIEEPIKKVHTDDSLADPFAKALAFPKHSEHTRNIGMLPDSSLMYISALCLSFLSVINSFPSGILGKMAEEDQPAEVVVVPKFDMPYHQSTLSLKDVKYLAKRYDILLDLHPYAPAGKGARGKIFRETFSVPLGLLFKAKLAMTRDFPGFHPILKDTRGNGNRSVCNTLKPVFKYLVTKRPLVFFKCVNDITLGWQALDDGDNIIDKLSFGAKGFSTHISASSGSDGPIWRIHGKGALHSMSEYLCFPFFSDVTIVKGAAVINKKPIVQHTTPTLPVGQAISDKTYHQLEVEVEDPKALVAKEKKKAQAARVATRKRENQKKSKGDAMTVQSGSNEENDGGQNALVDKHNSAHLSPRESANESVHNYVNVDGDKSWESTPWIEPFVNQLGKPLNADREEMFLFESNASDLRANDRPSMLERGNYIPWESRFKRFLDNKLEDGEQMWNSIHNGPYKRPMIPNPDDTQTQILEPLSKMTSANKSQYIADVKVMNYLLQAIPNDIHNSVDACKNAKEMWERIKILMFGFDVTSHVIHSRLIDEFDKFAAKEGES</sequence>
<gene>
    <name evidence="2" type="ORF">Tci_346003</name>
</gene>